<feature type="region of interest" description="Disordered" evidence="1">
    <location>
        <begin position="160"/>
        <end position="184"/>
    </location>
</feature>
<gene>
    <name evidence="2" type="ORF">HPP92_021464</name>
</gene>
<dbReference type="PANTHER" id="PTHR33095:SF127">
    <property type="entry name" value="OS05G0578100 PROTEIN"/>
    <property type="match status" value="1"/>
</dbReference>
<evidence type="ECO:0000313" key="2">
    <source>
        <dbReference type="EMBL" id="KAG0462988.1"/>
    </source>
</evidence>
<dbReference type="OrthoDB" id="666789at2759"/>
<dbReference type="AlphaFoldDB" id="A0A835Q1L7"/>
<feature type="compositionally biased region" description="Low complexity" evidence="1">
    <location>
        <begin position="78"/>
        <end position="87"/>
    </location>
</feature>
<evidence type="ECO:0000256" key="1">
    <source>
        <dbReference type="SAM" id="MobiDB-lite"/>
    </source>
</evidence>
<dbReference type="PANTHER" id="PTHR33095">
    <property type="entry name" value="OS07G0619500 PROTEIN"/>
    <property type="match status" value="1"/>
</dbReference>
<name>A0A835Q1L7_VANPL</name>
<proteinExistence type="predicted"/>
<reference evidence="2 3" key="1">
    <citation type="journal article" date="2020" name="Nat. Food">
        <title>A phased Vanilla planifolia genome enables genetic improvement of flavour and production.</title>
        <authorList>
            <person name="Hasing T."/>
            <person name="Tang H."/>
            <person name="Brym M."/>
            <person name="Khazi F."/>
            <person name="Huang T."/>
            <person name="Chambers A.H."/>
        </authorList>
    </citation>
    <scope>NUCLEOTIDE SEQUENCE [LARGE SCALE GENOMIC DNA]</scope>
    <source>
        <tissue evidence="2">Leaf</tissue>
    </source>
</reference>
<dbReference type="Proteomes" id="UP000639772">
    <property type="component" value="Chromosome 11"/>
</dbReference>
<sequence length="232" mass="25373">MEEQDDFEFEFPIGSAPGALQGITADEIFSKGRILPKYPVFNRELVAIGETSPEEEKLEEDIGLLNLGCEKRGRRTGSASSSCSTSSEIEDSDRLQAAGVPVPNRRKSSSTGTSAWATRTNQIRNLVVRRSRSDGKDKLVEIPHTVNTDKGKKFGLSCINPNPKSSAEEGEKKGKAGKVKSGTTKELDIHTAHRVHYGRFQRASSAVGVHRSYLPYRQELIGGLFAGGKHLF</sequence>
<evidence type="ECO:0000313" key="3">
    <source>
        <dbReference type="Proteomes" id="UP000639772"/>
    </source>
</evidence>
<protein>
    <submittedName>
        <fullName evidence="2">Uncharacterized protein</fullName>
    </submittedName>
</protein>
<accession>A0A835Q1L7</accession>
<comment type="caution">
    <text evidence="2">The sequence shown here is derived from an EMBL/GenBank/DDBJ whole genome shotgun (WGS) entry which is preliminary data.</text>
</comment>
<feature type="region of interest" description="Disordered" evidence="1">
    <location>
        <begin position="72"/>
        <end position="115"/>
    </location>
</feature>
<dbReference type="EMBL" id="JADCNM010000011">
    <property type="protein sequence ID" value="KAG0462988.1"/>
    <property type="molecule type" value="Genomic_DNA"/>
</dbReference>
<dbReference type="InterPro" id="IPR012442">
    <property type="entry name" value="DUF1645_plant"/>
</dbReference>
<dbReference type="Pfam" id="PF07816">
    <property type="entry name" value="DUF1645"/>
    <property type="match status" value="1"/>
</dbReference>
<organism evidence="2 3">
    <name type="scientific">Vanilla planifolia</name>
    <name type="common">Vanilla</name>
    <dbReference type="NCBI Taxonomy" id="51239"/>
    <lineage>
        <taxon>Eukaryota</taxon>
        <taxon>Viridiplantae</taxon>
        <taxon>Streptophyta</taxon>
        <taxon>Embryophyta</taxon>
        <taxon>Tracheophyta</taxon>
        <taxon>Spermatophyta</taxon>
        <taxon>Magnoliopsida</taxon>
        <taxon>Liliopsida</taxon>
        <taxon>Asparagales</taxon>
        <taxon>Orchidaceae</taxon>
        <taxon>Vanilloideae</taxon>
        <taxon>Vanilleae</taxon>
        <taxon>Vanilla</taxon>
    </lineage>
</organism>